<feature type="region of interest" description="Disordered" evidence="1">
    <location>
        <begin position="1"/>
        <end position="24"/>
    </location>
</feature>
<proteinExistence type="predicted"/>
<gene>
    <name evidence="2" type="ORF">GA0070213_10161</name>
</gene>
<keyword evidence="3" id="KW-1185">Reference proteome</keyword>
<evidence type="ECO:0000313" key="2">
    <source>
        <dbReference type="EMBL" id="SCG33891.1"/>
    </source>
</evidence>
<accession>A0A1C5GLA7</accession>
<evidence type="ECO:0000313" key="3">
    <source>
        <dbReference type="Proteomes" id="UP000199360"/>
    </source>
</evidence>
<evidence type="ECO:0000256" key="1">
    <source>
        <dbReference type="SAM" id="MobiDB-lite"/>
    </source>
</evidence>
<dbReference type="STRING" id="745366.GA0070213_10161"/>
<name>A0A1C5GLA7_9ACTN</name>
<organism evidence="2 3">
    <name type="scientific">Micromonospora humi</name>
    <dbReference type="NCBI Taxonomy" id="745366"/>
    <lineage>
        <taxon>Bacteria</taxon>
        <taxon>Bacillati</taxon>
        <taxon>Actinomycetota</taxon>
        <taxon>Actinomycetes</taxon>
        <taxon>Micromonosporales</taxon>
        <taxon>Micromonosporaceae</taxon>
        <taxon>Micromonospora</taxon>
    </lineage>
</organism>
<reference evidence="3" key="1">
    <citation type="submission" date="2016-06" db="EMBL/GenBank/DDBJ databases">
        <authorList>
            <person name="Varghese N."/>
            <person name="Submissions Spin"/>
        </authorList>
    </citation>
    <scope>NUCLEOTIDE SEQUENCE [LARGE SCALE GENOMIC DNA]</scope>
    <source>
        <strain evidence="3">DSM 45647</strain>
    </source>
</reference>
<protein>
    <submittedName>
        <fullName evidence="2">Uncharacterized protein</fullName>
    </submittedName>
</protein>
<dbReference type="EMBL" id="FMDM01000001">
    <property type="protein sequence ID" value="SCG33891.1"/>
    <property type="molecule type" value="Genomic_DNA"/>
</dbReference>
<dbReference type="AlphaFoldDB" id="A0A1C5GLA7"/>
<sequence>MFTTRLPMPGPGPEPDRPRGYGTAVPHTPLRPSWACRADGAPWPCPHARLALKAEYDRNLAALTIYLAGLLFEAMRDLYHLNPHDGPSPQQMYQRFLGWSPFRRPIVEPPD</sequence>
<dbReference type="Proteomes" id="UP000199360">
    <property type="component" value="Unassembled WGS sequence"/>
</dbReference>